<evidence type="ECO:0000313" key="3">
    <source>
        <dbReference type="Proteomes" id="UP000324800"/>
    </source>
</evidence>
<feature type="region of interest" description="Disordered" evidence="1">
    <location>
        <begin position="622"/>
        <end position="641"/>
    </location>
</feature>
<feature type="region of interest" description="Disordered" evidence="1">
    <location>
        <begin position="705"/>
        <end position="725"/>
    </location>
</feature>
<feature type="compositionally biased region" description="Polar residues" evidence="1">
    <location>
        <begin position="390"/>
        <end position="402"/>
    </location>
</feature>
<evidence type="ECO:0000256" key="1">
    <source>
        <dbReference type="SAM" id="MobiDB-lite"/>
    </source>
</evidence>
<feature type="region of interest" description="Disordered" evidence="1">
    <location>
        <begin position="384"/>
        <end position="501"/>
    </location>
</feature>
<organism evidence="2 3">
    <name type="scientific">Streblomastix strix</name>
    <dbReference type="NCBI Taxonomy" id="222440"/>
    <lineage>
        <taxon>Eukaryota</taxon>
        <taxon>Metamonada</taxon>
        <taxon>Preaxostyla</taxon>
        <taxon>Oxymonadida</taxon>
        <taxon>Streblomastigidae</taxon>
        <taxon>Streblomastix</taxon>
    </lineage>
</organism>
<sequence>MSYDTFEGQQQECKCNLCIIKRVCELPFMMFCETSWNSICSLIQGFITSFYLPAVHSIQWTQAQEYFNGCYLSPAVVGLGIFLHTECTDAYFAGGELLGKRIGQEILYKGILTLTSAFETIFLSQAKLPQLKSDITALLFIIHRWCDILNSDQIGNYSTEQLQVNQSSILWGVESDDQFNIEIEKLSKRLIVLLTAIAMPLWRIAPFLTGLFEAEQQSQRHFREQRKMFKFDSQIAEQFNLVLNSTPAQTPNTQMSSNLQSNNSSLTSLTSQKTPQQLQIQTSAVNELYQDKLFIKFCSFPIEPLEDEIGLPTATATALALAGGPMVFQSATMQVQQVFQTPSPRSRIQTQVNEQYQSNNGINTNSSNRTQQNALQQIQTPVANPLHLSTPPTSHSNQSKGTHPTKMERVQQISPTLIRSKLSKSQLSTDRESHSPGSRRNSRQHSRSTSPLNSPPLSQSASPTPMTPHKQQQMVHLNVNRKDSKSAGKGNSLKITKYRNKEEEDKDMNLELLKVKHEHSSPPVTYAQYQSQTSGPNFVTVGMLMSGQNSGNKNINQFISSFQKNLQTQPQPQHNESSNKQNQNAHKQQFQPLDDDEYNSSHNQRRSKRNSQHNTRVWKSIDNSHFKMNDRAHSTPSSALKLQSQQQQLMISPLQQWAQAQKLAQQQAFANMVTPIVKPYHSWDDIVYEFAKNESNEDNKQIQQQFNQQQQQQQQINQNQHKSRKPMSIIQRYSSLFHFAEGMQHPDHKMRVEGVKLLRQAHYEWDTAIQFCMQDILLTEWEENVNTNQTPSLQLSQPQQYIPKRPIKHQPLVTLDDIITMINHRPEMQRRISPQSVPPAVIEELARANRPRLDMEPELVGEDALHIVEICGVIDSIQGAKMKRLTLIQQKLK</sequence>
<reference evidence="2 3" key="1">
    <citation type="submission" date="2019-03" db="EMBL/GenBank/DDBJ databases">
        <title>Single cell metagenomics reveals metabolic interactions within the superorganism composed of flagellate Streblomastix strix and complex community of Bacteroidetes bacteria on its surface.</title>
        <authorList>
            <person name="Treitli S.C."/>
            <person name="Kolisko M."/>
            <person name="Husnik F."/>
            <person name="Keeling P."/>
            <person name="Hampl V."/>
        </authorList>
    </citation>
    <scope>NUCLEOTIDE SEQUENCE [LARGE SCALE GENOMIC DNA]</scope>
    <source>
        <strain evidence="2">ST1C</strain>
    </source>
</reference>
<evidence type="ECO:0000313" key="2">
    <source>
        <dbReference type="EMBL" id="KAA6383399.1"/>
    </source>
</evidence>
<feature type="compositionally biased region" description="Polar residues" evidence="1">
    <location>
        <begin position="411"/>
        <end position="428"/>
    </location>
</feature>
<protein>
    <submittedName>
        <fullName evidence="2">Uncharacterized protein</fullName>
    </submittedName>
</protein>
<dbReference type="Proteomes" id="UP000324800">
    <property type="component" value="Unassembled WGS sequence"/>
</dbReference>
<proteinExistence type="predicted"/>
<feature type="compositionally biased region" description="Basic and acidic residues" evidence="1">
    <location>
        <begin position="622"/>
        <end position="633"/>
    </location>
</feature>
<dbReference type="EMBL" id="SNRW01006265">
    <property type="protein sequence ID" value="KAA6383399.1"/>
    <property type="molecule type" value="Genomic_DNA"/>
</dbReference>
<dbReference type="AlphaFoldDB" id="A0A5J4VM27"/>
<feature type="compositionally biased region" description="Low complexity" evidence="1">
    <location>
        <begin position="252"/>
        <end position="268"/>
    </location>
</feature>
<dbReference type="OrthoDB" id="10690339at2759"/>
<name>A0A5J4VM27_9EUKA</name>
<gene>
    <name evidence="2" type="ORF">EZS28_021073</name>
</gene>
<feature type="region of interest" description="Disordered" evidence="1">
    <location>
        <begin position="246"/>
        <end position="268"/>
    </location>
</feature>
<feature type="compositionally biased region" description="Low complexity" evidence="1">
    <location>
        <begin position="705"/>
        <end position="720"/>
    </location>
</feature>
<feature type="region of interest" description="Disordered" evidence="1">
    <location>
        <begin position="565"/>
        <end position="617"/>
    </location>
</feature>
<comment type="caution">
    <text evidence="2">The sequence shown here is derived from an EMBL/GenBank/DDBJ whole genome shotgun (WGS) entry which is preliminary data.</text>
</comment>
<accession>A0A5J4VM27</accession>
<feature type="compositionally biased region" description="Polar residues" evidence="1">
    <location>
        <begin position="565"/>
        <end position="591"/>
    </location>
</feature>
<feature type="compositionally biased region" description="Polar residues" evidence="1">
    <location>
        <begin position="447"/>
        <end position="475"/>
    </location>
</feature>